<accession>A0ABW2YXD1</accession>
<name>A0ABW2YXD1_9SPHI</name>
<dbReference type="Proteomes" id="UP001596958">
    <property type="component" value="Unassembled WGS sequence"/>
</dbReference>
<dbReference type="InterPro" id="IPR010982">
    <property type="entry name" value="Lambda_DNA-bd_dom_sf"/>
</dbReference>
<sequence>MTELGLFLTKRSVNKAEIARRTGISKARITQLSNNTKTKLTAEELFKIALSISIKPCDLLMEVCGNIKLAE</sequence>
<proteinExistence type="predicted"/>
<reference evidence="3" key="1">
    <citation type="journal article" date="2019" name="Int. J. Syst. Evol. Microbiol.">
        <title>The Global Catalogue of Microorganisms (GCM) 10K type strain sequencing project: providing services to taxonomists for standard genome sequencing and annotation.</title>
        <authorList>
            <consortium name="The Broad Institute Genomics Platform"/>
            <consortium name="The Broad Institute Genome Sequencing Center for Infectious Disease"/>
            <person name="Wu L."/>
            <person name="Ma J."/>
        </authorList>
    </citation>
    <scope>NUCLEOTIDE SEQUENCE [LARGE SCALE GENOMIC DNA]</scope>
    <source>
        <strain evidence="3">CCUG 63418</strain>
    </source>
</reference>
<evidence type="ECO:0000313" key="2">
    <source>
        <dbReference type="EMBL" id="MFD0749210.1"/>
    </source>
</evidence>
<gene>
    <name evidence="2" type="ORF">ACFQZS_03590</name>
</gene>
<organism evidence="2 3">
    <name type="scientific">Mucilaginibacter calamicampi</name>
    <dbReference type="NCBI Taxonomy" id="1302352"/>
    <lineage>
        <taxon>Bacteria</taxon>
        <taxon>Pseudomonadati</taxon>
        <taxon>Bacteroidota</taxon>
        <taxon>Sphingobacteriia</taxon>
        <taxon>Sphingobacteriales</taxon>
        <taxon>Sphingobacteriaceae</taxon>
        <taxon>Mucilaginibacter</taxon>
    </lineage>
</organism>
<dbReference type="RefSeq" id="WP_377097370.1">
    <property type="nucleotide sequence ID" value="NZ_JBHTHU010000001.1"/>
</dbReference>
<evidence type="ECO:0000259" key="1">
    <source>
        <dbReference type="Pfam" id="PF13443"/>
    </source>
</evidence>
<keyword evidence="3" id="KW-1185">Reference proteome</keyword>
<dbReference type="Pfam" id="PF13443">
    <property type="entry name" value="HTH_26"/>
    <property type="match status" value="1"/>
</dbReference>
<protein>
    <submittedName>
        <fullName evidence="2">Helix-turn-helix domain-containing protein</fullName>
    </submittedName>
</protein>
<evidence type="ECO:0000313" key="3">
    <source>
        <dbReference type="Proteomes" id="UP001596958"/>
    </source>
</evidence>
<dbReference type="EMBL" id="JBHTHU010000001">
    <property type="protein sequence ID" value="MFD0749210.1"/>
    <property type="molecule type" value="Genomic_DNA"/>
</dbReference>
<dbReference type="InterPro" id="IPR001387">
    <property type="entry name" value="Cro/C1-type_HTH"/>
</dbReference>
<comment type="caution">
    <text evidence="2">The sequence shown here is derived from an EMBL/GenBank/DDBJ whole genome shotgun (WGS) entry which is preliminary data.</text>
</comment>
<dbReference type="SUPFAM" id="SSF47413">
    <property type="entry name" value="lambda repressor-like DNA-binding domains"/>
    <property type="match status" value="1"/>
</dbReference>
<dbReference type="Gene3D" id="1.10.260.40">
    <property type="entry name" value="lambda repressor-like DNA-binding domains"/>
    <property type="match status" value="1"/>
</dbReference>
<feature type="domain" description="HTH cro/C1-type" evidence="1">
    <location>
        <begin position="7"/>
        <end position="60"/>
    </location>
</feature>